<proteinExistence type="predicted"/>
<organism evidence="1 2">
    <name type="scientific">Onchocerca volvulus</name>
    <dbReference type="NCBI Taxonomy" id="6282"/>
    <lineage>
        <taxon>Eukaryota</taxon>
        <taxon>Metazoa</taxon>
        <taxon>Ecdysozoa</taxon>
        <taxon>Nematoda</taxon>
        <taxon>Chromadorea</taxon>
        <taxon>Rhabditida</taxon>
        <taxon>Spirurina</taxon>
        <taxon>Spiruromorpha</taxon>
        <taxon>Filarioidea</taxon>
        <taxon>Onchocercidae</taxon>
        <taxon>Onchocerca</taxon>
    </lineage>
</organism>
<dbReference type="EMBL" id="CMVM020000172">
    <property type="status" value="NOT_ANNOTATED_CDS"/>
    <property type="molecule type" value="Genomic_DNA"/>
</dbReference>
<dbReference type="Proteomes" id="UP000024404">
    <property type="component" value="Unassembled WGS sequence"/>
</dbReference>
<evidence type="ECO:0000313" key="2">
    <source>
        <dbReference type="Proteomes" id="UP000024404"/>
    </source>
</evidence>
<dbReference type="AlphaFoldDB" id="A0A8R1TX46"/>
<name>A0A8R1TX46_ONCVO</name>
<protein>
    <submittedName>
        <fullName evidence="1">Uncharacterized protein</fullName>
    </submittedName>
</protein>
<keyword evidence="2" id="KW-1185">Reference proteome</keyword>
<evidence type="ECO:0000313" key="1">
    <source>
        <dbReference type="EnsemblMetazoa" id="OVOC6412.1"/>
    </source>
</evidence>
<dbReference type="EnsemblMetazoa" id="OVOC6412.1">
    <property type="protein sequence ID" value="OVOC6412.1"/>
    <property type="gene ID" value="WBGene00243221"/>
</dbReference>
<reference evidence="1" key="2">
    <citation type="submission" date="2022-06" db="UniProtKB">
        <authorList>
            <consortium name="EnsemblMetazoa"/>
        </authorList>
    </citation>
    <scope>IDENTIFICATION</scope>
</reference>
<reference evidence="2" key="1">
    <citation type="submission" date="2013-10" db="EMBL/GenBank/DDBJ databases">
        <title>Genome sequencing of Onchocerca volvulus.</title>
        <authorList>
            <person name="Cotton J."/>
            <person name="Tsai J."/>
            <person name="Stanley E."/>
            <person name="Tracey A."/>
            <person name="Holroyd N."/>
            <person name="Lustigman S."/>
            <person name="Berriman M."/>
        </authorList>
    </citation>
    <scope>NUCLEOTIDE SEQUENCE</scope>
</reference>
<accession>A0A8R1TX46</accession>
<sequence>MENFVDLAKFLHFVSSLIHRHAQSVPYQLSIQMRKNMASHCCNFIGMTYIVLKSIKFEISLRICMFVQKSEKNFVGSMYVRDINKVRFEAQTSVAAVVVVVAGAGDNREKMLVNQRLLIKVLSTLFNILN</sequence>